<gene>
    <name evidence="2" type="ORF">BJ970_005810</name>
</gene>
<proteinExistence type="predicted"/>
<organism evidence="2 3">
    <name type="scientific">Saccharopolyspora phatthalungensis</name>
    <dbReference type="NCBI Taxonomy" id="664693"/>
    <lineage>
        <taxon>Bacteria</taxon>
        <taxon>Bacillati</taxon>
        <taxon>Actinomycetota</taxon>
        <taxon>Actinomycetes</taxon>
        <taxon>Pseudonocardiales</taxon>
        <taxon>Pseudonocardiaceae</taxon>
        <taxon>Saccharopolyspora</taxon>
    </lineage>
</organism>
<comment type="caution">
    <text evidence="2">The sequence shown here is derived from an EMBL/GenBank/DDBJ whole genome shotgun (WGS) entry which is preliminary data.</text>
</comment>
<name>A0A840QE21_9PSEU</name>
<dbReference type="Proteomes" id="UP000584374">
    <property type="component" value="Unassembled WGS sequence"/>
</dbReference>
<feature type="region of interest" description="Disordered" evidence="1">
    <location>
        <begin position="1"/>
        <end position="26"/>
    </location>
</feature>
<evidence type="ECO:0000313" key="3">
    <source>
        <dbReference type="Proteomes" id="UP000584374"/>
    </source>
</evidence>
<dbReference type="EMBL" id="JACHIW010000002">
    <property type="protein sequence ID" value="MBB5158211.1"/>
    <property type="molecule type" value="Genomic_DNA"/>
</dbReference>
<sequence length="44" mass="4692">MSTVDTAVPASCADDKAAKPGPESTYDDRAELVTSYNTLLCTWP</sequence>
<evidence type="ECO:0000313" key="2">
    <source>
        <dbReference type="EMBL" id="MBB5158211.1"/>
    </source>
</evidence>
<dbReference type="AlphaFoldDB" id="A0A840QE21"/>
<dbReference type="RefSeq" id="WP_281399641.1">
    <property type="nucleotide sequence ID" value="NZ_JACHIW010000002.1"/>
</dbReference>
<evidence type="ECO:0000256" key="1">
    <source>
        <dbReference type="SAM" id="MobiDB-lite"/>
    </source>
</evidence>
<reference evidence="2 3" key="1">
    <citation type="submission" date="2020-08" db="EMBL/GenBank/DDBJ databases">
        <title>Sequencing the genomes of 1000 actinobacteria strains.</title>
        <authorList>
            <person name="Klenk H.-P."/>
        </authorList>
    </citation>
    <scope>NUCLEOTIDE SEQUENCE [LARGE SCALE GENOMIC DNA]</scope>
    <source>
        <strain evidence="2 3">DSM 45584</strain>
    </source>
</reference>
<accession>A0A840QE21</accession>
<protein>
    <submittedName>
        <fullName evidence="2">Uncharacterized protein</fullName>
    </submittedName>
</protein>
<keyword evidence="3" id="KW-1185">Reference proteome</keyword>